<keyword evidence="8" id="KW-0223">Dioxygenase</keyword>
<dbReference type="Gene3D" id="3.90.380.10">
    <property type="entry name" value="Naphthalene 1,2-dioxygenase Alpha Subunit, Chain A, domain 1"/>
    <property type="match status" value="1"/>
</dbReference>
<name>A0ABT6CRT9_9SPHN</name>
<comment type="caution">
    <text evidence="8">The sequence shown here is derived from an EMBL/GenBank/DDBJ whole genome shotgun (WGS) entry which is preliminary data.</text>
</comment>
<keyword evidence="9" id="KW-1185">Reference proteome</keyword>
<accession>A0ABT6CRT9</accession>
<dbReference type="Pfam" id="PF00848">
    <property type="entry name" value="Ring_hydroxyl_A"/>
    <property type="match status" value="1"/>
</dbReference>
<organism evidence="8 9">
    <name type="scientific">Novosphingobium cyanobacteriorum</name>
    <dbReference type="NCBI Taxonomy" id="3024215"/>
    <lineage>
        <taxon>Bacteria</taxon>
        <taxon>Pseudomonadati</taxon>
        <taxon>Pseudomonadota</taxon>
        <taxon>Alphaproteobacteria</taxon>
        <taxon>Sphingomonadales</taxon>
        <taxon>Sphingomonadaceae</taxon>
        <taxon>Novosphingobium</taxon>
    </lineage>
</organism>
<dbReference type="Gene3D" id="2.102.10.10">
    <property type="entry name" value="Rieske [2Fe-2S] iron-sulphur domain"/>
    <property type="match status" value="1"/>
</dbReference>
<dbReference type="PANTHER" id="PTHR43756">
    <property type="entry name" value="CHOLINE MONOOXYGENASE, CHLOROPLASTIC"/>
    <property type="match status" value="1"/>
</dbReference>
<dbReference type="Pfam" id="PF00355">
    <property type="entry name" value="Rieske"/>
    <property type="match status" value="1"/>
</dbReference>
<dbReference type="InterPro" id="IPR017941">
    <property type="entry name" value="Rieske_2Fe-2S"/>
</dbReference>
<feature type="domain" description="Rieske" evidence="7">
    <location>
        <begin position="82"/>
        <end position="191"/>
    </location>
</feature>
<keyword evidence="4" id="KW-0560">Oxidoreductase</keyword>
<evidence type="ECO:0000256" key="1">
    <source>
        <dbReference type="ARBA" id="ARBA00001962"/>
    </source>
</evidence>
<dbReference type="EMBL" id="JAROCY010000025">
    <property type="protein sequence ID" value="MDF8335342.1"/>
    <property type="molecule type" value="Genomic_DNA"/>
</dbReference>
<sequence>MLEMIREHGLPSAVDDAAELAAVRCPDAPSVQEIVARDLVPPPAVLAFEQPAYLGSEPVSVDRYFDQSIFEAEIEKIWKRTWQWVCREDHIPEPGDFYTYEVAHLSYVVVRQDDGSVKGFVNSCLHRSTKFKRGEGVGSGNDLRCPYHGWTWENDGSLKSVPCAWDFAHVDPAKTRLPEVRVGHWGGFVFINPSPHGPSLDEFLAPLPDHFAGWDIANRNVAVHVAKELPCNWKTAQEAFLESYHVLETHPQLLKGVGDANVQYDCHSDHVTRFYAATGVNSPHLAQPLTEEQLLATMILGDTDSRGSGLTVGPGETARTVMARHLRKVMGAQYKTDLSHVSDSEMIDTIEYHVFPNMVLFPGLSLPMAYRFRPIGSDPNRTLFEILFLRPNPAEGLAPEPPEPYHVAEHESYASAPGFDAAMGHVYDQDTDNLRAQQAGFRASATGVQHLGNYQEARIRHFQMVVDKYLSAQDQAGE</sequence>
<keyword evidence="3" id="KW-0479">Metal-binding</keyword>
<evidence type="ECO:0000256" key="4">
    <source>
        <dbReference type="ARBA" id="ARBA00023002"/>
    </source>
</evidence>
<proteinExistence type="predicted"/>
<dbReference type="SUPFAM" id="SSF55961">
    <property type="entry name" value="Bet v1-like"/>
    <property type="match status" value="1"/>
</dbReference>
<reference evidence="8 9" key="1">
    <citation type="submission" date="2023-03" db="EMBL/GenBank/DDBJ databases">
        <title>Novosphingobium cyanobacteriorum sp. nov., isolated from a eutrophic reservoir during the Microcystis bloom period.</title>
        <authorList>
            <person name="Kang M."/>
            <person name="Le V."/>
            <person name="Ko S.-R."/>
            <person name="Lee S.-A."/>
            <person name="Ahn C.-Y."/>
        </authorList>
    </citation>
    <scope>NUCLEOTIDE SEQUENCE [LARGE SCALE GENOMIC DNA]</scope>
    <source>
        <strain evidence="8 9">HBC54</strain>
    </source>
</reference>
<keyword evidence="5" id="KW-0408">Iron</keyword>
<dbReference type="InterPro" id="IPR015879">
    <property type="entry name" value="Ring_hydroxy_dOase_asu_C_dom"/>
</dbReference>
<evidence type="ECO:0000313" key="9">
    <source>
        <dbReference type="Proteomes" id="UP001222770"/>
    </source>
</evidence>
<dbReference type="GO" id="GO:0051213">
    <property type="term" value="F:dioxygenase activity"/>
    <property type="evidence" value="ECO:0007669"/>
    <property type="project" value="UniProtKB-KW"/>
</dbReference>
<protein>
    <submittedName>
        <fullName evidence="8">Aromatic ring-hydroxylating dioxygenase subunit alpha</fullName>
    </submittedName>
</protein>
<dbReference type="Proteomes" id="UP001222770">
    <property type="component" value="Unassembled WGS sequence"/>
</dbReference>
<keyword evidence="6" id="KW-0411">Iron-sulfur</keyword>
<dbReference type="PANTHER" id="PTHR43756:SF5">
    <property type="entry name" value="CHOLINE MONOOXYGENASE, CHLOROPLASTIC"/>
    <property type="match status" value="1"/>
</dbReference>
<evidence type="ECO:0000256" key="6">
    <source>
        <dbReference type="ARBA" id="ARBA00023014"/>
    </source>
</evidence>
<gene>
    <name evidence="8" type="ORF">POM99_19220</name>
</gene>
<evidence type="ECO:0000313" key="8">
    <source>
        <dbReference type="EMBL" id="MDF8335342.1"/>
    </source>
</evidence>
<dbReference type="SUPFAM" id="SSF50022">
    <property type="entry name" value="ISP domain"/>
    <property type="match status" value="1"/>
</dbReference>
<dbReference type="CDD" id="cd03469">
    <property type="entry name" value="Rieske_RO_Alpha_N"/>
    <property type="match status" value="1"/>
</dbReference>
<dbReference type="InterPro" id="IPR036922">
    <property type="entry name" value="Rieske_2Fe-2S_sf"/>
</dbReference>
<dbReference type="PRINTS" id="PR00090">
    <property type="entry name" value="RNGDIOXGNASE"/>
</dbReference>
<dbReference type="CDD" id="cd08882">
    <property type="entry name" value="RHO_alpha_C_MupW-like"/>
    <property type="match status" value="1"/>
</dbReference>
<keyword evidence="2" id="KW-0001">2Fe-2S</keyword>
<evidence type="ECO:0000256" key="5">
    <source>
        <dbReference type="ARBA" id="ARBA00023004"/>
    </source>
</evidence>
<evidence type="ECO:0000256" key="3">
    <source>
        <dbReference type="ARBA" id="ARBA00022723"/>
    </source>
</evidence>
<evidence type="ECO:0000259" key="7">
    <source>
        <dbReference type="PROSITE" id="PS51296"/>
    </source>
</evidence>
<dbReference type="InterPro" id="IPR001663">
    <property type="entry name" value="Rng_hydr_dOase-A"/>
</dbReference>
<dbReference type="RefSeq" id="WP_277280306.1">
    <property type="nucleotide sequence ID" value="NZ_JAROCY010000025.1"/>
</dbReference>
<evidence type="ECO:0000256" key="2">
    <source>
        <dbReference type="ARBA" id="ARBA00022714"/>
    </source>
</evidence>
<comment type="cofactor">
    <cofactor evidence="1">
        <name>Fe cation</name>
        <dbReference type="ChEBI" id="CHEBI:24875"/>
    </cofactor>
</comment>
<dbReference type="PROSITE" id="PS51296">
    <property type="entry name" value="RIESKE"/>
    <property type="match status" value="1"/>
</dbReference>